<dbReference type="EMBL" id="CACRSL010000005">
    <property type="protein sequence ID" value="VYT25884.1"/>
    <property type="molecule type" value="Genomic_DNA"/>
</dbReference>
<protein>
    <recommendedName>
        <fullName evidence="4">16S rRNA (cytosine(967)-C(5))-methyltransferase</fullName>
        <ecNumber evidence="4">2.1.1.176</ecNumber>
    </recommendedName>
    <alternativeName>
        <fullName evidence="11">16S rRNA m5C967 methyltransferase</fullName>
    </alternativeName>
    <alternativeName>
        <fullName evidence="12">rRNA (cytosine-C(5)-)-methyltransferase RsmB</fullName>
    </alternativeName>
</protein>
<dbReference type="PROSITE" id="PS51686">
    <property type="entry name" value="SAM_MT_RSMB_NOP"/>
    <property type="match status" value="1"/>
</dbReference>
<dbReference type="Pfam" id="PF22458">
    <property type="entry name" value="RsmF-B_ferredox"/>
    <property type="match status" value="1"/>
</dbReference>
<dbReference type="InterPro" id="IPR035926">
    <property type="entry name" value="NusB-like_sf"/>
</dbReference>
<evidence type="ECO:0000259" key="15">
    <source>
        <dbReference type="PROSITE" id="PS51686"/>
    </source>
</evidence>
<dbReference type="InterPro" id="IPR018314">
    <property type="entry name" value="RsmB/NOL1/NOP2-like_CS"/>
</dbReference>
<organism evidence="16">
    <name type="scientific">uncultured Anaerotruncus sp</name>
    <dbReference type="NCBI Taxonomy" id="905011"/>
    <lineage>
        <taxon>Bacteria</taxon>
        <taxon>Bacillati</taxon>
        <taxon>Bacillota</taxon>
        <taxon>Clostridia</taxon>
        <taxon>Eubacteriales</taxon>
        <taxon>Oscillospiraceae</taxon>
        <taxon>Anaerotruncus</taxon>
        <taxon>environmental samples</taxon>
    </lineage>
</organism>
<dbReference type="InterPro" id="IPR004573">
    <property type="entry name" value="rRNA_ssu_MeTfrase_B"/>
</dbReference>
<evidence type="ECO:0000256" key="10">
    <source>
        <dbReference type="ARBA" id="ARBA00022884"/>
    </source>
</evidence>
<dbReference type="InterPro" id="IPR001678">
    <property type="entry name" value="MeTrfase_RsmB-F_NOP2_dom"/>
</dbReference>
<feature type="binding site" evidence="14">
    <location>
        <begin position="259"/>
        <end position="265"/>
    </location>
    <ligand>
        <name>S-adenosyl-L-methionine</name>
        <dbReference type="ChEBI" id="CHEBI:59789"/>
    </ligand>
</feature>
<dbReference type="EC" id="2.1.1.176" evidence="4"/>
<dbReference type="SUPFAM" id="SSF48013">
    <property type="entry name" value="NusB-like"/>
    <property type="match status" value="1"/>
</dbReference>
<dbReference type="GO" id="GO:0005737">
    <property type="term" value="C:cytoplasm"/>
    <property type="evidence" value="ECO:0007669"/>
    <property type="project" value="UniProtKB-SubCell"/>
</dbReference>
<feature type="domain" description="SAM-dependent MTase RsmB/NOP-type" evidence="15">
    <location>
        <begin position="169"/>
        <end position="436"/>
    </location>
</feature>
<dbReference type="InterPro" id="IPR029063">
    <property type="entry name" value="SAM-dependent_MTases_sf"/>
</dbReference>
<feature type="binding site" evidence="14">
    <location>
        <position position="283"/>
    </location>
    <ligand>
        <name>S-adenosyl-L-methionine</name>
        <dbReference type="ChEBI" id="CHEBI:59789"/>
    </ligand>
</feature>
<feature type="binding site" evidence="14">
    <location>
        <position position="327"/>
    </location>
    <ligand>
        <name>S-adenosyl-L-methionine</name>
        <dbReference type="ChEBI" id="CHEBI:59789"/>
    </ligand>
</feature>
<evidence type="ECO:0000256" key="6">
    <source>
        <dbReference type="ARBA" id="ARBA00022552"/>
    </source>
</evidence>
<keyword evidence="5" id="KW-0963">Cytoplasm</keyword>
<dbReference type="Gene3D" id="3.30.70.1170">
    <property type="entry name" value="Sun protein, domain 3"/>
    <property type="match status" value="1"/>
</dbReference>
<evidence type="ECO:0000256" key="8">
    <source>
        <dbReference type="ARBA" id="ARBA00022679"/>
    </source>
</evidence>
<dbReference type="CDD" id="cd02440">
    <property type="entry name" value="AdoMet_MTases"/>
    <property type="match status" value="1"/>
</dbReference>
<evidence type="ECO:0000256" key="4">
    <source>
        <dbReference type="ARBA" id="ARBA00012140"/>
    </source>
</evidence>
<dbReference type="Gene3D" id="1.10.940.10">
    <property type="entry name" value="NusB-like"/>
    <property type="match status" value="1"/>
</dbReference>
<comment type="similarity">
    <text evidence="3 14">Belongs to the class I-like SAM-binding methyltransferase superfamily. RsmB/NOP family.</text>
</comment>
<comment type="subcellular location">
    <subcellularLocation>
        <location evidence="2">Cytoplasm</location>
    </subcellularLocation>
</comment>
<name>A0A6N2V630_9FIRM</name>
<dbReference type="PANTHER" id="PTHR22807:SF53">
    <property type="entry name" value="RIBOSOMAL RNA SMALL SUBUNIT METHYLTRANSFERASE B-RELATED"/>
    <property type="match status" value="1"/>
</dbReference>
<dbReference type="PRINTS" id="PR02008">
    <property type="entry name" value="RCMTFAMILY"/>
</dbReference>
<sequence>MKTARQIAVEALGKVNGSKGYSNIVIDKALEQSGLDLRDAAFATALFYGVLERMLTLDHCIAGFSKTPVEKLTPQVREILRVSLYQILYMDSVPDSAAVNEAVNLTRVFRKESAGGFVNGVLRAFLRSGKRVPRMAGSRADQLSIQYSCPAWLVQLWLDSYGEENTEGILKTSLGRPPVYIRVNTLKTTADALSVQLEEEGAVVRRDEMEENCLRVSGTGDVTALPAFQEGLFHVQDKSSQLCVKALDARPGMRVLDICAAPGGKSFTAAQWMHGEGELLAMDLYRARAALVAEGAQRLGIGCIAAKEGDASRYNSKLGLFDRVLCDAPCSGLGIIRRKPEIKYKNPEELGEIPQLQYNILSNSANYVKKGGILLYSTCTLNPGENEGVVERFLAEHRDFAPCRLSQSLGSSGHTVTLFPHQGDTDGFFISTMERVRHDDKD</sequence>
<proteinExistence type="inferred from homology"/>
<dbReference type="NCBIfam" id="NF011494">
    <property type="entry name" value="PRK14902.1"/>
    <property type="match status" value="1"/>
</dbReference>
<evidence type="ECO:0000256" key="2">
    <source>
        <dbReference type="ARBA" id="ARBA00004496"/>
    </source>
</evidence>
<keyword evidence="10 14" id="KW-0694">RNA-binding</keyword>
<dbReference type="InterPro" id="IPR006027">
    <property type="entry name" value="NusB_RsmB_TIM44"/>
</dbReference>
<dbReference type="PANTHER" id="PTHR22807">
    <property type="entry name" value="NOP2 YEAST -RELATED NOL1/NOP2/FMU SUN DOMAIN-CONTAINING"/>
    <property type="match status" value="1"/>
</dbReference>
<keyword evidence="6" id="KW-0698">rRNA processing</keyword>
<keyword evidence="9 14" id="KW-0949">S-adenosyl-L-methionine</keyword>
<accession>A0A6N2V630</accession>
<gene>
    <name evidence="16" type="primary">rsmB</name>
    <name evidence="16" type="ORF">AULFYP135_02324</name>
</gene>
<evidence type="ECO:0000256" key="3">
    <source>
        <dbReference type="ARBA" id="ARBA00007494"/>
    </source>
</evidence>
<dbReference type="InterPro" id="IPR049560">
    <property type="entry name" value="MeTrfase_RsmB-F_NOP2_cat"/>
</dbReference>
<evidence type="ECO:0000256" key="14">
    <source>
        <dbReference type="PROSITE-ProRule" id="PRU01023"/>
    </source>
</evidence>
<evidence type="ECO:0000256" key="12">
    <source>
        <dbReference type="ARBA" id="ARBA00031088"/>
    </source>
</evidence>
<dbReference type="PROSITE" id="PS01153">
    <property type="entry name" value="NOL1_NOP2_SUN"/>
    <property type="match status" value="1"/>
</dbReference>
<evidence type="ECO:0000256" key="5">
    <source>
        <dbReference type="ARBA" id="ARBA00022490"/>
    </source>
</evidence>
<dbReference type="InterPro" id="IPR023267">
    <property type="entry name" value="RCMT"/>
</dbReference>
<dbReference type="Pfam" id="PF01029">
    <property type="entry name" value="NusB"/>
    <property type="match status" value="1"/>
</dbReference>
<dbReference type="GO" id="GO:0003723">
    <property type="term" value="F:RNA binding"/>
    <property type="evidence" value="ECO:0007669"/>
    <property type="project" value="UniProtKB-UniRule"/>
</dbReference>
<dbReference type="InterPro" id="IPR054728">
    <property type="entry name" value="RsmB-like_ferredoxin"/>
</dbReference>
<reference evidence="16" key="1">
    <citation type="submission" date="2019-11" db="EMBL/GenBank/DDBJ databases">
        <authorList>
            <person name="Feng L."/>
        </authorList>
    </citation>
    <scope>NUCLEOTIDE SEQUENCE</scope>
    <source>
        <strain evidence="16">AundefinedLFYP135</strain>
    </source>
</reference>
<keyword evidence="7 14" id="KW-0489">Methyltransferase</keyword>
<evidence type="ECO:0000256" key="9">
    <source>
        <dbReference type="ARBA" id="ARBA00022691"/>
    </source>
</evidence>
<dbReference type="AlphaFoldDB" id="A0A6N2V630"/>
<dbReference type="GO" id="GO:0006355">
    <property type="term" value="P:regulation of DNA-templated transcription"/>
    <property type="evidence" value="ECO:0007669"/>
    <property type="project" value="InterPro"/>
</dbReference>
<dbReference type="Gene3D" id="3.40.50.150">
    <property type="entry name" value="Vaccinia Virus protein VP39"/>
    <property type="match status" value="1"/>
</dbReference>
<keyword evidence="8 14" id="KW-0808">Transferase</keyword>
<evidence type="ECO:0000256" key="1">
    <source>
        <dbReference type="ARBA" id="ARBA00002724"/>
    </source>
</evidence>
<feature type="binding site" evidence="14">
    <location>
        <position position="310"/>
    </location>
    <ligand>
        <name>S-adenosyl-L-methionine</name>
        <dbReference type="ChEBI" id="CHEBI:59789"/>
    </ligand>
</feature>
<dbReference type="Pfam" id="PF01189">
    <property type="entry name" value="Methyltr_RsmB-F"/>
    <property type="match status" value="1"/>
</dbReference>
<evidence type="ECO:0000256" key="7">
    <source>
        <dbReference type="ARBA" id="ARBA00022603"/>
    </source>
</evidence>
<evidence type="ECO:0000256" key="13">
    <source>
        <dbReference type="ARBA" id="ARBA00047283"/>
    </source>
</evidence>
<evidence type="ECO:0000256" key="11">
    <source>
        <dbReference type="ARBA" id="ARBA00030399"/>
    </source>
</evidence>
<dbReference type="SUPFAM" id="SSF53335">
    <property type="entry name" value="S-adenosyl-L-methionine-dependent methyltransferases"/>
    <property type="match status" value="1"/>
</dbReference>
<comment type="catalytic activity">
    <reaction evidence="13">
        <text>cytidine(967) in 16S rRNA + S-adenosyl-L-methionine = 5-methylcytidine(967) in 16S rRNA + S-adenosyl-L-homocysteine + H(+)</text>
        <dbReference type="Rhea" id="RHEA:42748"/>
        <dbReference type="Rhea" id="RHEA-COMP:10219"/>
        <dbReference type="Rhea" id="RHEA-COMP:10220"/>
        <dbReference type="ChEBI" id="CHEBI:15378"/>
        <dbReference type="ChEBI" id="CHEBI:57856"/>
        <dbReference type="ChEBI" id="CHEBI:59789"/>
        <dbReference type="ChEBI" id="CHEBI:74483"/>
        <dbReference type="ChEBI" id="CHEBI:82748"/>
        <dbReference type="EC" id="2.1.1.176"/>
    </reaction>
</comment>
<comment type="function">
    <text evidence="1">Specifically methylates the cytosine at position 967 (m5C967) of 16S rRNA.</text>
</comment>
<dbReference type="NCBIfam" id="TIGR00563">
    <property type="entry name" value="rsmB"/>
    <property type="match status" value="1"/>
</dbReference>
<dbReference type="GO" id="GO:0008649">
    <property type="term" value="F:rRNA methyltransferase activity"/>
    <property type="evidence" value="ECO:0007669"/>
    <property type="project" value="InterPro"/>
</dbReference>
<evidence type="ECO:0000313" key="16">
    <source>
        <dbReference type="EMBL" id="VYT25884.1"/>
    </source>
</evidence>
<feature type="active site" description="Nucleophile" evidence="14">
    <location>
        <position position="379"/>
    </location>
</feature>